<name>A0ABP6Y8J3_9PSEU</name>
<accession>A0ABP6Y8J3</accession>
<keyword evidence="3" id="KW-1185">Reference proteome</keyword>
<protein>
    <submittedName>
        <fullName evidence="2">Uncharacterized protein</fullName>
    </submittedName>
</protein>
<evidence type="ECO:0000313" key="2">
    <source>
        <dbReference type="EMBL" id="GAA3579015.1"/>
    </source>
</evidence>
<dbReference type="EMBL" id="BAAAZN010000023">
    <property type="protein sequence ID" value="GAA3579015.1"/>
    <property type="molecule type" value="Genomic_DNA"/>
</dbReference>
<evidence type="ECO:0000256" key="1">
    <source>
        <dbReference type="SAM" id="Phobius"/>
    </source>
</evidence>
<gene>
    <name evidence="2" type="ORF">GCM10022222_74740</name>
</gene>
<reference evidence="3" key="1">
    <citation type="journal article" date="2019" name="Int. J. Syst. Evol. Microbiol.">
        <title>The Global Catalogue of Microorganisms (GCM) 10K type strain sequencing project: providing services to taxonomists for standard genome sequencing and annotation.</title>
        <authorList>
            <consortium name="The Broad Institute Genomics Platform"/>
            <consortium name="The Broad Institute Genome Sequencing Center for Infectious Disease"/>
            <person name="Wu L."/>
            <person name="Ma J."/>
        </authorList>
    </citation>
    <scope>NUCLEOTIDE SEQUENCE [LARGE SCALE GENOMIC DNA]</scope>
    <source>
        <strain evidence="3">JCM 16898</strain>
    </source>
</reference>
<feature type="transmembrane region" description="Helical" evidence="1">
    <location>
        <begin position="299"/>
        <end position="320"/>
    </location>
</feature>
<feature type="transmembrane region" description="Helical" evidence="1">
    <location>
        <begin position="269"/>
        <end position="287"/>
    </location>
</feature>
<proteinExistence type="predicted"/>
<keyword evidence="1" id="KW-1133">Transmembrane helix</keyword>
<comment type="caution">
    <text evidence="2">The sequence shown here is derived from an EMBL/GenBank/DDBJ whole genome shotgun (WGS) entry which is preliminary data.</text>
</comment>
<keyword evidence="1" id="KW-0472">Membrane</keyword>
<sequence>MLPLPGRVMLAAMITWGPVFRTLHRPLMVLAAVMAVLLVVSAVGLLVDDRTLVNAPIWAKPFKFAVSVGMYAGTLAWLLSLLRRGRRVGWWLGTVFAVGIGMDMALLVWQVIFRARTLHFNVETPTDRQINNFIATGAFTAWGATAAVVVLLLWQRLPDRALVSALRWGTALAATGMGLALLMFSATPSQKALYAQGIKPPTSGGHTVGLADGGPGLPLLGWSTVGGDLRIPHFVGIHAIQVVPLVAFALLALSRRYPVLSSDVVRRRLVWTTAAGYAGTLAIVTWQALRGQSIVRPDFWTLAAVAGLLAVVATGVALSLRVPKLVQLADLPAR</sequence>
<feature type="transmembrane region" description="Helical" evidence="1">
    <location>
        <begin position="62"/>
        <end position="82"/>
    </location>
</feature>
<feature type="transmembrane region" description="Helical" evidence="1">
    <location>
        <begin position="166"/>
        <end position="186"/>
    </location>
</feature>
<dbReference type="Proteomes" id="UP001500689">
    <property type="component" value="Unassembled WGS sequence"/>
</dbReference>
<feature type="transmembrane region" description="Helical" evidence="1">
    <location>
        <begin position="89"/>
        <end position="113"/>
    </location>
</feature>
<feature type="transmembrane region" description="Helical" evidence="1">
    <location>
        <begin position="231"/>
        <end position="253"/>
    </location>
</feature>
<keyword evidence="1" id="KW-0812">Transmembrane</keyword>
<organism evidence="2 3">
    <name type="scientific">Amycolatopsis ultiminotia</name>
    <dbReference type="NCBI Taxonomy" id="543629"/>
    <lineage>
        <taxon>Bacteria</taxon>
        <taxon>Bacillati</taxon>
        <taxon>Actinomycetota</taxon>
        <taxon>Actinomycetes</taxon>
        <taxon>Pseudonocardiales</taxon>
        <taxon>Pseudonocardiaceae</taxon>
        <taxon>Amycolatopsis</taxon>
    </lineage>
</organism>
<feature type="transmembrane region" description="Helical" evidence="1">
    <location>
        <begin position="133"/>
        <end position="154"/>
    </location>
</feature>
<evidence type="ECO:0000313" key="3">
    <source>
        <dbReference type="Proteomes" id="UP001500689"/>
    </source>
</evidence>
<feature type="transmembrane region" description="Helical" evidence="1">
    <location>
        <begin position="27"/>
        <end position="47"/>
    </location>
</feature>